<reference evidence="1" key="1">
    <citation type="submission" date="2019-10" db="EMBL/GenBank/DDBJ databases">
        <authorList>
            <consortium name="PulseNet: The National Subtyping Network for Foodborne Disease Surveillance"/>
            <person name="Tarr C.L."/>
            <person name="Trees E."/>
            <person name="Katz L.S."/>
            <person name="Carleton-Romer H.A."/>
            <person name="Stroika S."/>
            <person name="Kucerova Z."/>
            <person name="Roache K.F."/>
            <person name="Sabol A.L."/>
            <person name="Besser J."/>
            <person name="Gerner-Smidt P."/>
        </authorList>
    </citation>
    <scope>NUCLEOTIDE SEQUENCE</scope>
    <source>
        <strain evidence="1">PNUSAS108628</strain>
    </source>
</reference>
<organism evidence="1">
    <name type="scientific">Salmonella enterica</name>
    <name type="common">Salmonella choleraesuis</name>
    <dbReference type="NCBI Taxonomy" id="28901"/>
    <lineage>
        <taxon>Bacteria</taxon>
        <taxon>Pseudomonadati</taxon>
        <taxon>Pseudomonadota</taxon>
        <taxon>Gammaproteobacteria</taxon>
        <taxon>Enterobacterales</taxon>
        <taxon>Enterobacteriaceae</taxon>
        <taxon>Salmonella</taxon>
    </lineage>
</organism>
<name>A0A629KGH5_SALER</name>
<sequence>MTMVSNPRYVVQLIVLPKYLLNDIALSEVIKEKIDESEMIYMYIIYDTVGLIYKNSFPDDEKAAILECYKLNYSNIPIYKAEVAKFKDGSPDKLKDISPYKKIKDSNEEYDNLSDEEKVKLFEYLEKEHGVENIPPVKPRRLRP</sequence>
<dbReference type="AlphaFoldDB" id="A0A629KGH5"/>
<dbReference type="EMBL" id="AAMCFY010000268">
    <property type="protein sequence ID" value="EDF8922208.1"/>
    <property type="molecule type" value="Genomic_DNA"/>
</dbReference>
<evidence type="ECO:0000313" key="1">
    <source>
        <dbReference type="EMBL" id="EDF8922208.1"/>
    </source>
</evidence>
<protein>
    <submittedName>
        <fullName evidence="1">Uncharacterized protein</fullName>
    </submittedName>
</protein>
<gene>
    <name evidence="1" type="ORF">GCB20_25260</name>
</gene>
<proteinExistence type="predicted"/>
<accession>A0A629KGH5</accession>
<comment type="caution">
    <text evidence="1">The sequence shown here is derived from an EMBL/GenBank/DDBJ whole genome shotgun (WGS) entry which is preliminary data.</text>
</comment>